<accession>A0A849HFP2</accession>
<evidence type="ECO:0000256" key="1">
    <source>
        <dbReference type="SAM" id="Phobius"/>
    </source>
</evidence>
<evidence type="ECO:0000313" key="2">
    <source>
        <dbReference type="EMBL" id="NNM46082.1"/>
    </source>
</evidence>
<keyword evidence="1" id="KW-1133">Transmembrane helix</keyword>
<feature type="transmembrane region" description="Helical" evidence="1">
    <location>
        <begin position="78"/>
        <end position="102"/>
    </location>
</feature>
<feature type="transmembrane region" description="Helical" evidence="1">
    <location>
        <begin position="147"/>
        <end position="166"/>
    </location>
</feature>
<organism evidence="2 3">
    <name type="scientific">Knoellia koreensis</name>
    <dbReference type="NCBI Taxonomy" id="2730921"/>
    <lineage>
        <taxon>Bacteria</taxon>
        <taxon>Bacillati</taxon>
        <taxon>Actinomycetota</taxon>
        <taxon>Actinomycetes</taxon>
        <taxon>Micrococcales</taxon>
        <taxon>Intrasporangiaceae</taxon>
        <taxon>Knoellia</taxon>
    </lineage>
</organism>
<protein>
    <submittedName>
        <fullName evidence="2">Uncharacterized protein</fullName>
    </submittedName>
</protein>
<dbReference type="AlphaFoldDB" id="A0A849HFP2"/>
<dbReference type="EMBL" id="JABEPQ010000002">
    <property type="protein sequence ID" value="NNM46082.1"/>
    <property type="molecule type" value="Genomic_DNA"/>
</dbReference>
<proteinExistence type="predicted"/>
<sequence>MLSRSQAVLRALVVVATVGACAVTLAASLSPLWIAAALLVGLSVWVALNPSSRLAFVLVLGLAVHWLVTVPVPHTTSAWLLTLVTAVLLLAVHLCTSLAAALPPQAPLPGLTIRRWTRRAALVVLACCPVWAVSVAVSRTGEPGRGTFTYAALAGTALLALALWLASREQPHPS</sequence>
<keyword evidence="3" id="KW-1185">Reference proteome</keyword>
<keyword evidence="1" id="KW-0812">Transmembrane</keyword>
<dbReference type="Proteomes" id="UP000588586">
    <property type="component" value="Unassembled WGS sequence"/>
</dbReference>
<name>A0A849HFP2_9MICO</name>
<reference evidence="2 3" key="1">
    <citation type="submission" date="2020-04" db="EMBL/GenBank/DDBJ databases">
        <title>Knoellia sp. isolate from air conditioner.</title>
        <authorList>
            <person name="Chea S."/>
            <person name="Kim D.-U."/>
        </authorList>
    </citation>
    <scope>NUCLEOTIDE SEQUENCE [LARGE SCALE GENOMIC DNA]</scope>
    <source>
        <strain evidence="2 3">DB2414S</strain>
    </source>
</reference>
<feature type="transmembrane region" description="Helical" evidence="1">
    <location>
        <begin position="7"/>
        <end position="26"/>
    </location>
</feature>
<dbReference type="PROSITE" id="PS51257">
    <property type="entry name" value="PROKAR_LIPOPROTEIN"/>
    <property type="match status" value="1"/>
</dbReference>
<gene>
    <name evidence="2" type="ORF">HJG52_08675</name>
</gene>
<keyword evidence="1" id="KW-0472">Membrane</keyword>
<feature type="transmembrane region" description="Helical" evidence="1">
    <location>
        <begin position="55"/>
        <end position="72"/>
    </location>
</feature>
<feature type="transmembrane region" description="Helical" evidence="1">
    <location>
        <begin position="32"/>
        <end position="48"/>
    </location>
</feature>
<feature type="transmembrane region" description="Helical" evidence="1">
    <location>
        <begin position="122"/>
        <end position="141"/>
    </location>
</feature>
<dbReference type="RefSeq" id="WP_171243232.1">
    <property type="nucleotide sequence ID" value="NZ_JABEPQ010000002.1"/>
</dbReference>
<evidence type="ECO:0000313" key="3">
    <source>
        <dbReference type="Proteomes" id="UP000588586"/>
    </source>
</evidence>
<comment type="caution">
    <text evidence="2">The sequence shown here is derived from an EMBL/GenBank/DDBJ whole genome shotgun (WGS) entry which is preliminary data.</text>
</comment>